<reference evidence="2 3" key="1">
    <citation type="submission" date="2020-08" db="EMBL/GenBank/DDBJ databases">
        <title>Genomic Encyclopedia of Type Strains, Phase IV (KMG-IV): sequencing the most valuable type-strain genomes for metagenomic binning, comparative biology and taxonomic classification.</title>
        <authorList>
            <person name="Goeker M."/>
        </authorList>
    </citation>
    <scope>NUCLEOTIDE SEQUENCE [LARGE SCALE GENOMIC DNA]</scope>
    <source>
        <strain evidence="2 3">DSM 104969</strain>
    </source>
</reference>
<gene>
    <name evidence="2" type="ORF">GGR21_003431</name>
</gene>
<name>A0A840CV13_9BACT</name>
<keyword evidence="3" id="KW-1185">Reference proteome</keyword>
<proteinExistence type="predicted"/>
<evidence type="ECO:0008006" key="4">
    <source>
        <dbReference type="Google" id="ProtNLM"/>
    </source>
</evidence>
<dbReference type="PROSITE" id="PS51257">
    <property type="entry name" value="PROKAR_LIPOPROTEIN"/>
    <property type="match status" value="1"/>
</dbReference>
<evidence type="ECO:0000313" key="2">
    <source>
        <dbReference type="EMBL" id="MBB4037514.1"/>
    </source>
</evidence>
<accession>A0A840CV13</accession>
<sequence>MKTTFIFGPLALSLMLFSCGSNQAKEQQSQVKNLDIQLDEVALSSKLNTIDLTKVERLTQIQYDTLQLAKVEGLQGYDIADLTMGRVLLSNENGRILTIQVVTDGEITEYLLSYDKNGVLQGNLLVAYEDMVEYYSEVTSRINSNKIMVQTVNFTYGDETGNTLEKADTAVISYQITKDLKIVTD</sequence>
<dbReference type="EMBL" id="JACIEP010000014">
    <property type="protein sequence ID" value="MBB4037514.1"/>
    <property type="molecule type" value="Genomic_DNA"/>
</dbReference>
<protein>
    <recommendedName>
        <fullName evidence="4">Lipoprotein</fullName>
    </recommendedName>
</protein>
<dbReference type="RefSeq" id="WP_183308355.1">
    <property type="nucleotide sequence ID" value="NZ_JACIEP010000014.1"/>
</dbReference>
<evidence type="ECO:0000256" key="1">
    <source>
        <dbReference type="SAM" id="SignalP"/>
    </source>
</evidence>
<organism evidence="2 3">
    <name type="scientific">Dysgonomonas hofstadii</name>
    <dbReference type="NCBI Taxonomy" id="637886"/>
    <lineage>
        <taxon>Bacteria</taxon>
        <taxon>Pseudomonadati</taxon>
        <taxon>Bacteroidota</taxon>
        <taxon>Bacteroidia</taxon>
        <taxon>Bacteroidales</taxon>
        <taxon>Dysgonomonadaceae</taxon>
        <taxon>Dysgonomonas</taxon>
    </lineage>
</organism>
<feature type="chain" id="PRO_5032795657" description="Lipoprotein" evidence="1">
    <location>
        <begin position="25"/>
        <end position="185"/>
    </location>
</feature>
<dbReference type="AlphaFoldDB" id="A0A840CV13"/>
<feature type="signal peptide" evidence="1">
    <location>
        <begin position="1"/>
        <end position="24"/>
    </location>
</feature>
<comment type="caution">
    <text evidence="2">The sequence shown here is derived from an EMBL/GenBank/DDBJ whole genome shotgun (WGS) entry which is preliminary data.</text>
</comment>
<keyword evidence="1" id="KW-0732">Signal</keyword>
<evidence type="ECO:0000313" key="3">
    <source>
        <dbReference type="Proteomes" id="UP000555103"/>
    </source>
</evidence>
<dbReference type="Proteomes" id="UP000555103">
    <property type="component" value="Unassembled WGS sequence"/>
</dbReference>